<dbReference type="InterPro" id="IPR004154">
    <property type="entry name" value="Anticodon-bd"/>
</dbReference>
<dbReference type="PROSITE" id="PS50862">
    <property type="entry name" value="AA_TRNA_LIGASE_II"/>
    <property type="match status" value="1"/>
</dbReference>
<evidence type="ECO:0000256" key="7">
    <source>
        <dbReference type="ARBA" id="ARBA00022741"/>
    </source>
</evidence>
<dbReference type="InterPro" id="IPR033656">
    <property type="entry name" value="HisRS_anticodon"/>
</dbReference>
<feature type="domain" description="Aminoacyl-transfer RNA synthetases class-II family profile" evidence="14">
    <location>
        <begin position="24"/>
        <end position="369"/>
    </location>
</feature>
<dbReference type="InterPro" id="IPR006195">
    <property type="entry name" value="aa-tRNA-synth_II"/>
</dbReference>
<gene>
    <name evidence="15" type="primary">hisS</name>
    <name evidence="15" type="ORF">E5R92_03880</name>
</gene>
<evidence type="ECO:0000256" key="5">
    <source>
        <dbReference type="ARBA" id="ARBA00022490"/>
    </source>
</evidence>
<evidence type="ECO:0000256" key="1">
    <source>
        <dbReference type="ARBA" id="ARBA00008226"/>
    </source>
</evidence>
<dbReference type="CDD" id="cd00773">
    <property type="entry name" value="HisRS-like_core"/>
    <property type="match status" value="1"/>
</dbReference>
<evidence type="ECO:0000256" key="3">
    <source>
        <dbReference type="ARBA" id="ARBA00012815"/>
    </source>
</evidence>
<evidence type="ECO:0000259" key="14">
    <source>
        <dbReference type="PROSITE" id="PS50862"/>
    </source>
</evidence>
<dbReference type="SUPFAM" id="SSF55681">
    <property type="entry name" value="Class II aaRS and biotin synthetases"/>
    <property type="match status" value="1"/>
</dbReference>
<dbReference type="EC" id="6.1.1.21" evidence="3 12"/>
<accession>A0A6H1Q1X6</accession>
<evidence type="ECO:0000256" key="13">
    <source>
        <dbReference type="PIRSR" id="PIRSR001549-1"/>
    </source>
</evidence>
<feature type="binding site" evidence="13">
    <location>
        <position position="131"/>
    </location>
    <ligand>
        <name>L-histidine</name>
        <dbReference type="ChEBI" id="CHEBI:57595"/>
    </ligand>
</feature>
<evidence type="ECO:0000256" key="10">
    <source>
        <dbReference type="ARBA" id="ARBA00023146"/>
    </source>
</evidence>
<keyword evidence="16" id="KW-1185">Reference proteome</keyword>
<feature type="binding site" evidence="13">
    <location>
        <position position="117"/>
    </location>
    <ligand>
        <name>L-histidine</name>
        <dbReference type="ChEBI" id="CHEBI:57595"/>
    </ligand>
</feature>
<dbReference type="GO" id="GO:0006427">
    <property type="term" value="P:histidyl-tRNA aminoacylation"/>
    <property type="evidence" value="ECO:0007669"/>
    <property type="project" value="UniProtKB-UniRule"/>
</dbReference>
<keyword evidence="7" id="KW-0547">Nucleotide-binding</keyword>
<dbReference type="RefSeq" id="WP_168606800.1">
    <property type="nucleotide sequence ID" value="NZ_CP038852.1"/>
</dbReference>
<dbReference type="Pfam" id="PF13393">
    <property type="entry name" value="tRNA-synt_His"/>
    <property type="match status" value="1"/>
</dbReference>
<dbReference type="PANTHER" id="PTHR11476:SF7">
    <property type="entry name" value="HISTIDINE--TRNA LIGASE"/>
    <property type="match status" value="1"/>
</dbReference>
<keyword evidence="9" id="KW-0648">Protein biosynthesis</keyword>
<dbReference type="InterPro" id="IPR036621">
    <property type="entry name" value="Anticodon-bd_dom_sf"/>
</dbReference>
<dbReference type="InterPro" id="IPR015807">
    <property type="entry name" value="His-tRNA-ligase"/>
</dbReference>
<sequence>MNKDKKILIPGLPSGFQDRWGKTLSLKKKLLKVIEDNYISYGYSDLETSPMELSSNIGNSLAEDDSNPMADIFTFNEDDKEISLRYDLSNPLARFYAQNYLELPNPYKRYQIGDVFRREKPGNGRFKSFGQCDADIIGKFNSAQANSELCNLIASTLIKCGLKKDQFVVNISNRKIVQGLMDQLKITDEKQKQKVLRAIDKLDKPGFGISGVQQLLTEKRTDDSGAVTIGAKLSTDQASEIINFLKVKDLDQLKSNLKNTLSEEGIGETEDLLKVLSYGEYADVVKFDSSKIRGLDIYTGFIVETNLTFEVKNPKGKVISPGSVCSGGEYLVSKFKGEDFLGTGISIGIDRLVFCLEQLSQIQVDENKPVIVCVMDEKYLKNYYEILKVLRDNNINSEIFLDSKKNLGKNLTYANKKQCPVAVICGENEFKDNTITLKNLLGVKGENNQVTVPKEKLLDEIKKFL</sequence>
<evidence type="ECO:0000256" key="12">
    <source>
        <dbReference type="NCBIfam" id="TIGR00442"/>
    </source>
</evidence>
<evidence type="ECO:0000256" key="2">
    <source>
        <dbReference type="ARBA" id="ARBA00011738"/>
    </source>
</evidence>
<evidence type="ECO:0000313" key="16">
    <source>
        <dbReference type="Proteomes" id="UP000501094"/>
    </source>
</evidence>
<evidence type="ECO:0000256" key="9">
    <source>
        <dbReference type="ARBA" id="ARBA00022917"/>
    </source>
</evidence>
<dbReference type="Pfam" id="PF03129">
    <property type="entry name" value="HGTP_anticodon"/>
    <property type="match status" value="1"/>
</dbReference>
<keyword evidence="10" id="KW-0030">Aminoacyl-tRNA synthetase</keyword>
<keyword evidence="8" id="KW-0067">ATP-binding</keyword>
<evidence type="ECO:0000256" key="4">
    <source>
        <dbReference type="ARBA" id="ARBA00017399"/>
    </source>
</evidence>
<keyword evidence="6 15" id="KW-0436">Ligase</keyword>
<name>A0A6H1Q1X6_9PROT</name>
<dbReference type="GO" id="GO:0004821">
    <property type="term" value="F:histidine-tRNA ligase activity"/>
    <property type="evidence" value="ECO:0007669"/>
    <property type="project" value="UniProtKB-UniRule"/>
</dbReference>
<dbReference type="InterPro" id="IPR045864">
    <property type="entry name" value="aa-tRNA-synth_II/BPL/LPL"/>
</dbReference>
<dbReference type="InterPro" id="IPR004516">
    <property type="entry name" value="HisRS/HisZ"/>
</dbReference>
<comment type="catalytic activity">
    <reaction evidence="11">
        <text>tRNA(His) + L-histidine + ATP = L-histidyl-tRNA(His) + AMP + diphosphate + H(+)</text>
        <dbReference type="Rhea" id="RHEA:17313"/>
        <dbReference type="Rhea" id="RHEA-COMP:9665"/>
        <dbReference type="Rhea" id="RHEA-COMP:9689"/>
        <dbReference type="ChEBI" id="CHEBI:15378"/>
        <dbReference type="ChEBI" id="CHEBI:30616"/>
        <dbReference type="ChEBI" id="CHEBI:33019"/>
        <dbReference type="ChEBI" id="CHEBI:57595"/>
        <dbReference type="ChEBI" id="CHEBI:78442"/>
        <dbReference type="ChEBI" id="CHEBI:78527"/>
        <dbReference type="ChEBI" id="CHEBI:456215"/>
        <dbReference type="EC" id="6.1.1.21"/>
    </reaction>
</comment>
<feature type="binding site" evidence="13">
    <location>
        <position position="135"/>
    </location>
    <ligand>
        <name>L-histidine</name>
        <dbReference type="ChEBI" id="CHEBI:57595"/>
    </ligand>
</feature>
<protein>
    <recommendedName>
        <fullName evidence="4 12">Histidine--tRNA ligase</fullName>
        <ecNumber evidence="3 12">6.1.1.21</ecNumber>
    </recommendedName>
</protein>
<dbReference type="Proteomes" id="UP000501094">
    <property type="component" value="Chromosome"/>
</dbReference>
<dbReference type="Gene3D" id="3.30.930.10">
    <property type="entry name" value="Bira Bifunctional Protein, Domain 2"/>
    <property type="match status" value="1"/>
</dbReference>
<dbReference type="PANTHER" id="PTHR11476">
    <property type="entry name" value="HISTIDYL-TRNA SYNTHETASE"/>
    <property type="match status" value="1"/>
</dbReference>
<evidence type="ECO:0000256" key="8">
    <source>
        <dbReference type="ARBA" id="ARBA00022840"/>
    </source>
</evidence>
<dbReference type="KEGG" id="peg:E5R92_03880"/>
<dbReference type="SUPFAM" id="SSF52954">
    <property type="entry name" value="Class II aaRS ABD-related"/>
    <property type="match status" value="1"/>
</dbReference>
<dbReference type="GO" id="GO:0005737">
    <property type="term" value="C:cytoplasm"/>
    <property type="evidence" value="ECO:0007669"/>
    <property type="project" value="UniProtKB-UniRule"/>
</dbReference>
<dbReference type="GO" id="GO:0005524">
    <property type="term" value="F:ATP binding"/>
    <property type="evidence" value="ECO:0007669"/>
    <property type="project" value="UniProtKB-KW"/>
</dbReference>
<reference evidence="15 16" key="1">
    <citation type="journal article" date="2020" name="Nat. Microbiol.">
        <title>Lysogenic host-virus interactions in SAR11 marine bacteria.</title>
        <authorList>
            <person name="Morris R.M."/>
            <person name="Cain K.R."/>
            <person name="Hvorecny K.L."/>
            <person name="Kollman J.M."/>
        </authorList>
    </citation>
    <scope>NUCLEOTIDE SEQUENCE [LARGE SCALE GENOMIC DNA]</scope>
    <source>
        <strain evidence="15 16">NP1</strain>
    </source>
</reference>
<dbReference type="NCBIfam" id="TIGR00442">
    <property type="entry name" value="hisS"/>
    <property type="match status" value="1"/>
</dbReference>
<dbReference type="PIRSF" id="PIRSF001549">
    <property type="entry name" value="His-tRNA_synth"/>
    <property type="match status" value="1"/>
</dbReference>
<dbReference type="EMBL" id="CP038852">
    <property type="protein sequence ID" value="QIZ20922.1"/>
    <property type="molecule type" value="Genomic_DNA"/>
</dbReference>
<feature type="binding site" evidence="13">
    <location>
        <position position="293"/>
    </location>
    <ligand>
        <name>L-histidine</name>
        <dbReference type="ChEBI" id="CHEBI:57595"/>
    </ligand>
</feature>
<comment type="similarity">
    <text evidence="1">Belongs to the class-II aminoacyl-tRNA synthetase family.</text>
</comment>
<dbReference type="InterPro" id="IPR041715">
    <property type="entry name" value="HisRS-like_core"/>
</dbReference>
<keyword evidence="5" id="KW-0963">Cytoplasm</keyword>
<dbReference type="AlphaFoldDB" id="A0A6H1Q1X6"/>
<evidence type="ECO:0000313" key="15">
    <source>
        <dbReference type="EMBL" id="QIZ20922.1"/>
    </source>
</evidence>
<evidence type="ECO:0000256" key="11">
    <source>
        <dbReference type="ARBA" id="ARBA00047639"/>
    </source>
</evidence>
<dbReference type="Gene3D" id="3.40.50.800">
    <property type="entry name" value="Anticodon-binding domain"/>
    <property type="match status" value="1"/>
</dbReference>
<dbReference type="CDD" id="cd00859">
    <property type="entry name" value="HisRS_anticodon"/>
    <property type="match status" value="1"/>
</dbReference>
<proteinExistence type="inferred from homology"/>
<comment type="subunit">
    <text evidence="2">Homodimer.</text>
</comment>
<organism evidence="15 16">
    <name type="scientific">Candidatus Pelagibacter giovannonii</name>
    <dbReference type="NCBI Taxonomy" id="2563896"/>
    <lineage>
        <taxon>Bacteria</taxon>
        <taxon>Pseudomonadati</taxon>
        <taxon>Pseudomonadota</taxon>
        <taxon>Alphaproteobacteria</taxon>
        <taxon>Candidatus Pelagibacterales</taxon>
        <taxon>Candidatus Pelagibacteraceae</taxon>
        <taxon>Candidatus Pelagibacter</taxon>
    </lineage>
</organism>
<evidence type="ECO:0000256" key="6">
    <source>
        <dbReference type="ARBA" id="ARBA00022598"/>
    </source>
</evidence>